<name>A0A9D1FHG2_9BACT</name>
<reference evidence="1" key="2">
    <citation type="journal article" date="2021" name="PeerJ">
        <title>Extensive microbial diversity within the chicken gut microbiome revealed by metagenomics and culture.</title>
        <authorList>
            <person name="Gilroy R."/>
            <person name="Ravi A."/>
            <person name="Getino M."/>
            <person name="Pursley I."/>
            <person name="Horton D.L."/>
            <person name="Alikhan N.F."/>
            <person name="Baker D."/>
            <person name="Gharbi K."/>
            <person name="Hall N."/>
            <person name="Watson M."/>
            <person name="Adriaenssens E.M."/>
            <person name="Foster-Nyarko E."/>
            <person name="Jarju S."/>
            <person name="Secka A."/>
            <person name="Antonio M."/>
            <person name="Oren A."/>
            <person name="Chaudhuri R.R."/>
            <person name="La Ragione R."/>
            <person name="Hildebrand F."/>
            <person name="Pallen M.J."/>
        </authorList>
    </citation>
    <scope>NUCLEOTIDE SEQUENCE</scope>
    <source>
        <strain evidence="1">CHK152-2871</strain>
    </source>
</reference>
<protein>
    <submittedName>
        <fullName evidence="1">Uncharacterized protein</fullName>
    </submittedName>
</protein>
<dbReference type="AlphaFoldDB" id="A0A9D1FHG2"/>
<organism evidence="1 2">
    <name type="scientific">Candidatus Galligastranaerophilus intestinavium</name>
    <dbReference type="NCBI Taxonomy" id="2840836"/>
    <lineage>
        <taxon>Bacteria</taxon>
        <taxon>Candidatus Galligastranaerophilus</taxon>
    </lineage>
</organism>
<sequence>MNIRPKVLSSADLAKSGAADILKTAIEEQIKKNTTKKAVSLQDLKAAYSAGDVFQKIGKTVK</sequence>
<reference evidence="1" key="1">
    <citation type="submission" date="2020-10" db="EMBL/GenBank/DDBJ databases">
        <authorList>
            <person name="Gilroy R."/>
        </authorList>
    </citation>
    <scope>NUCLEOTIDE SEQUENCE</scope>
    <source>
        <strain evidence="1">CHK152-2871</strain>
    </source>
</reference>
<dbReference type="Proteomes" id="UP000886865">
    <property type="component" value="Unassembled WGS sequence"/>
</dbReference>
<evidence type="ECO:0000313" key="2">
    <source>
        <dbReference type="Proteomes" id="UP000886865"/>
    </source>
</evidence>
<gene>
    <name evidence="1" type="ORF">IAA86_02670</name>
</gene>
<dbReference type="EMBL" id="DVJQ01000023">
    <property type="protein sequence ID" value="HIS73906.1"/>
    <property type="molecule type" value="Genomic_DNA"/>
</dbReference>
<proteinExistence type="predicted"/>
<comment type="caution">
    <text evidence="1">The sequence shown here is derived from an EMBL/GenBank/DDBJ whole genome shotgun (WGS) entry which is preliminary data.</text>
</comment>
<accession>A0A9D1FHG2</accession>
<evidence type="ECO:0000313" key="1">
    <source>
        <dbReference type="EMBL" id="HIS73906.1"/>
    </source>
</evidence>